<dbReference type="SUPFAM" id="SSF52172">
    <property type="entry name" value="CheY-like"/>
    <property type="match status" value="1"/>
</dbReference>
<dbReference type="EMBL" id="CP119311">
    <property type="protein sequence ID" value="WEK35109.1"/>
    <property type="molecule type" value="Genomic_DNA"/>
</dbReference>
<dbReference type="GO" id="GO:0032993">
    <property type="term" value="C:protein-DNA complex"/>
    <property type="evidence" value="ECO:0007669"/>
    <property type="project" value="TreeGrafter"/>
</dbReference>
<evidence type="ECO:0000256" key="4">
    <source>
        <dbReference type="PROSITE-ProRule" id="PRU00169"/>
    </source>
</evidence>
<proteinExistence type="predicted"/>
<dbReference type="Proteomes" id="UP001220610">
    <property type="component" value="Chromosome"/>
</dbReference>
<dbReference type="PROSITE" id="PS51755">
    <property type="entry name" value="OMPR_PHOB"/>
    <property type="match status" value="1"/>
</dbReference>
<dbReference type="SUPFAM" id="SSF46894">
    <property type="entry name" value="C-terminal effector domain of the bipartite response regulators"/>
    <property type="match status" value="1"/>
</dbReference>
<dbReference type="GO" id="GO:0000976">
    <property type="term" value="F:transcription cis-regulatory region binding"/>
    <property type="evidence" value="ECO:0007669"/>
    <property type="project" value="TreeGrafter"/>
</dbReference>
<keyword evidence="1 4" id="KW-0597">Phosphoprotein</keyword>
<dbReference type="GO" id="GO:0000156">
    <property type="term" value="F:phosphorelay response regulator activity"/>
    <property type="evidence" value="ECO:0007669"/>
    <property type="project" value="TreeGrafter"/>
</dbReference>
<dbReference type="CDD" id="cd17574">
    <property type="entry name" value="REC_OmpR"/>
    <property type="match status" value="1"/>
</dbReference>
<dbReference type="Pfam" id="PF00486">
    <property type="entry name" value="Trans_reg_C"/>
    <property type="match status" value="1"/>
</dbReference>
<evidence type="ECO:0000256" key="1">
    <source>
        <dbReference type="ARBA" id="ARBA00022553"/>
    </source>
</evidence>
<evidence type="ECO:0000259" key="7">
    <source>
        <dbReference type="PROSITE" id="PS51755"/>
    </source>
</evidence>
<dbReference type="GO" id="GO:0005829">
    <property type="term" value="C:cytosol"/>
    <property type="evidence" value="ECO:0007669"/>
    <property type="project" value="TreeGrafter"/>
</dbReference>
<dbReference type="SMART" id="SM00448">
    <property type="entry name" value="REC"/>
    <property type="match status" value="1"/>
</dbReference>
<protein>
    <submittedName>
        <fullName evidence="8">Response regulator transcription factor</fullName>
    </submittedName>
</protein>
<gene>
    <name evidence="8" type="ORF">P0Y53_21680</name>
</gene>
<evidence type="ECO:0000259" key="6">
    <source>
        <dbReference type="PROSITE" id="PS50110"/>
    </source>
</evidence>
<organism evidence="8 9">
    <name type="scientific">Candidatus Pseudobacter hemicellulosilyticus</name>
    <dbReference type="NCBI Taxonomy" id="3121375"/>
    <lineage>
        <taxon>Bacteria</taxon>
        <taxon>Pseudomonadati</taxon>
        <taxon>Bacteroidota</taxon>
        <taxon>Chitinophagia</taxon>
        <taxon>Chitinophagales</taxon>
        <taxon>Chitinophagaceae</taxon>
        <taxon>Pseudobacter</taxon>
    </lineage>
</organism>
<dbReference type="PROSITE" id="PS50110">
    <property type="entry name" value="RESPONSE_REGULATORY"/>
    <property type="match status" value="1"/>
</dbReference>
<dbReference type="InterPro" id="IPR011006">
    <property type="entry name" value="CheY-like_superfamily"/>
</dbReference>
<evidence type="ECO:0000313" key="9">
    <source>
        <dbReference type="Proteomes" id="UP001220610"/>
    </source>
</evidence>
<dbReference type="InterPro" id="IPR036388">
    <property type="entry name" value="WH-like_DNA-bd_sf"/>
</dbReference>
<feature type="domain" description="OmpR/PhoB-type" evidence="7">
    <location>
        <begin position="132"/>
        <end position="229"/>
    </location>
</feature>
<dbReference type="Gene3D" id="3.40.50.2300">
    <property type="match status" value="1"/>
</dbReference>
<evidence type="ECO:0000256" key="3">
    <source>
        <dbReference type="ARBA" id="ARBA00023125"/>
    </source>
</evidence>
<keyword evidence="3 5" id="KW-0238">DNA-binding</keyword>
<dbReference type="CDD" id="cd00383">
    <property type="entry name" value="trans_reg_C"/>
    <property type="match status" value="1"/>
</dbReference>
<dbReference type="PANTHER" id="PTHR48111">
    <property type="entry name" value="REGULATOR OF RPOS"/>
    <property type="match status" value="1"/>
</dbReference>
<evidence type="ECO:0000313" key="8">
    <source>
        <dbReference type="EMBL" id="WEK35109.1"/>
    </source>
</evidence>
<dbReference type="InterPro" id="IPR001867">
    <property type="entry name" value="OmpR/PhoB-type_DNA-bd"/>
</dbReference>
<name>A0AAJ5WPZ5_9BACT</name>
<accession>A0AAJ5WPZ5</accession>
<dbReference type="GO" id="GO:0006355">
    <property type="term" value="P:regulation of DNA-templated transcription"/>
    <property type="evidence" value="ECO:0007669"/>
    <property type="project" value="InterPro"/>
</dbReference>
<dbReference type="InterPro" id="IPR039420">
    <property type="entry name" value="WalR-like"/>
</dbReference>
<dbReference type="Gene3D" id="1.10.10.10">
    <property type="entry name" value="Winged helix-like DNA-binding domain superfamily/Winged helix DNA-binding domain"/>
    <property type="match status" value="1"/>
</dbReference>
<feature type="DNA-binding region" description="OmpR/PhoB-type" evidence="5">
    <location>
        <begin position="132"/>
        <end position="229"/>
    </location>
</feature>
<reference evidence="8" key="1">
    <citation type="submission" date="2023-03" db="EMBL/GenBank/DDBJ databases">
        <title>Andean soil-derived lignocellulolytic bacterial consortium as a source of novel taxa and putative plastic-active enzymes.</title>
        <authorList>
            <person name="Diaz-Garcia L."/>
            <person name="Chuvochina M."/>
            <person name="Feuerriegel G."/>
            <person name="Bunk B."/>
            <person name="Sproer C."/>
            <person name="Streit W.R."/>
            <person name="Rodriguez L.M."/>
            <person name="Overmann J."/>
            <person name="Jimenez D.J."/>
        </authorList>
    </citation>
    <scope>NUCLEOTIDE SEQUENCE</scope>
    <source>
        <strain evidence="8">MAG 7</strain>
    </source>
</reference>
<dbReference type="SMART" id="SM00862">
    <property type="entry name" value="Trans_reg_C"/>
    <property type="match status" value="1"/>
</dbReference>
<keyword evidence="2" id="KW-0902">Two-component regulatory system</keyword>
<evidence type="ECO:0000256" key="2">
    <source>
        <dbReference type="ARBA" id="ARBA00023012"/>
    </source>
</evidence>
<dbReference type="PANTHER" id="PTHR48111:SF40">
    <property type="entry name" value="PHOSPHATE REGULON TRANSCRIPTIONAL REGULATORY PROTEIN PHOB"/>
    <property type="match status" value="1"/>
</dbReference>
<feature type="modified residue" description="4-aspartylphosphate" evidence="4">
    <location>
        <position position="56"/>
    </location>
</feature>
<dbReference type="Gene3D" id="6.10.250.690">
    <property type="match status" value="1"/>
</dbReference>
<feature type="domain" description="Response regulatory" evidence="6">
    <location>
        <begin position="7"/>
        <end position="121"/>
    </location>
</feature>
<evidence type="ECO:0000256" key="5">
    <source>
        <dbReference type="PROSITE-ProRule" id="PRU01091"/>
    </source>
</evidence>
<dbReference type="InterPro" id="IPR001789">
    <property type="entry name" value="Sig_transdc_resp-reg_receiver"/>
</dbReference>
<dbReference type="InterPro" id="IPR016032">
    <property type="entry name" value="Sig_transdc_resp-reg_C-effctor"/>
</dbReference>
<dbReference type="AlphaFoldDB" id="A0AAJ5WPZ5"/>
<sequence>MSNKKGKVLLAEDDLSLGYVIKDNLVEAGYEVVLCEDGQTAIDLFDKALFDICLLDVMMPNKDGFSVAKKIRQQSDMIPILFLTARSMEQDRIKGFLTGADDYITKPFSMQELLLRMDVFLRRTRKLYAESIQEYGIGALKFVYNDLKLYADTETYTLTQKEAELLKFLCDHANQVLKREEVLLNVWGKDDYFLGRSMDVFMTKMRKYLRPDPAVVLETIHGVGFRLNAPIRTGSLPG</sequence>
<dbReference type="Pfam" id="PF00072">
    <property type="entry name" value="Response_reg"/>
    <property type="match status" value="1"/>
</dbReference>